<accession>A0A931E9I9</accession>
<comment type="similarity">
    <text evidence="6">Belongs to the ABC-4 integral membrane protein family.</text>
</comment>
<dbReference type="RefSeq" id="WP_196990661.1">
    <property type="nucleotide sequence ID" value="NZ_JADWYR010000001.1"/>
</dbReference>
<evidence type="ECO:0000256" key="1">
    <source>
        <dbReference type="ARBA" id="ARBA00004651"/>
    </source>
</evidence>
<comment type="caution">
    <text evidence="10">The sequence shown here is derived from an EMBL/GenBank/DDBJ whole genome shotgun (WGS) entry which is preliminary data.</text>
</comment>
<gene>
    <name evidence="10" type="ORF">I5907_10460</name>
</gene>
<evidence type="ECO:0000256" key="6">
    <source>
        <dbReference type="ARBA" id="ARBA00038076"/>
    </source>
</evidence>
<evidence type="ECO:0000256" key="7">
    <source>
        <dbReference type="SAM" id="Phobius"/>
    </source>
</evidence>
<feature type="domain" description="ABC3 transporter permease C-terminal" evidence="8">
    <location>
        <begin position="300"/>
        <end position="413"/>
    </location>
</feature>
<evidence type="ECO:0000256" key="5">
    <source>
        <dbReference type="ARBA" id="ARBA00023136"/>
    </source>
</evidence>
<proteinExistence type="inferred from homology"/>
<dbReference type="Pfam" id="PF02687">
    <property type="entry name" value="FtsX"/>
    <property type="match status" value="1"/>
</dbReference>
<keyword evidence="5 7" id="KW-0472">Membrane</keyword>
<sequence>MLKTLSIFWNSFKMSVQELNNNKLRSSLSLIGIAFGIFCIIGVLATVGSLEAKMQKDISALGSNTIYIDKWQYGGGDDGEDYPWWKFVNRPTPKYKEVAFIKNASTLAKFVSYFNSTGSNVTYENNQVNNVGIYGVSDEFSEMQTIGIAFGRYLNATEFTRGNPVCVIGDRVATQLFDKPERAIDKSITFDGHKFNVVGVIEKQGQSFVGGFNYDECVILSYRAYAAVYDVNSDNTQPFIMVNGKDGIATTALIDELRGIMRQAHRLSPTEEDDFALNDINLFSQQLSGFFGQVDIGGAVIAFLSLLVGGFGVANIMFVTVRERTSQIGLKKAIGAKRKTILLEFLLESAFLCIIGGIMGLLMVGGLALVLSGILPFPIVISTNIMALAFTICVILGVLSGIIPASIAAKMNPVVAIRSK</sequence>
<dbReference type="Proteomes" id="UP000628448">
    <property type="component" value="Unassembled WGS sequence"/>
</dbReference>
<evidence type="ECO:0000256" key="4">
    <source>
        <dbReference type="ARBA" id="ARBA00022989"/>
    </source>
</evidence>
<feature type="transmembrane region" description="Helical" evidence="7">
    <location>
        <begin position="296"/>
        <end position="321"/>
    </location>
</feature>
<keyword evidence="2" id="KW-1003">Cell membrane</keyword>
<dbReference type="Pfam" id="PF12704">
    <property type="entry name" value="MacB_PCD"/>
    <property type="match status" value="1"/>
</dbReference>
<evidence type="ECO:0000313" key="11">
    <source>
        <dbReference type="Proteomes" id="UP000628448"/>
    </source>
</evidence>
<dbReference type="GO" id="GO:0022857">
    <property type="term" value="F:transmembrane transporter activity"/>
    <property type="evidence" value="ECO:0007669"/>
    <property type="project" value="TreeGrafter"/>
</dbReference>
<evidence type="ECO:0000259" key="8">
    <source>
        <dbReference type="Pfam" id="PF02687"/>
    </source>
</evidence>
<evidence type="ECO:0000256" key="3">
    <source>
        <dbReference type="ARBA" id="ARBA00022692"/>
    </source>
</evidence>
<comment type="subcellular location">
    <subcellularLocation>
        <location evidence="1">Cell membrane</location>
        <topology evidence="1">Multi-pass membrane protein</topology>
    </subcellularLocation>
</comment>
<dbReference type="GO" id="GO:0005886">
    <property type="term" value="C:plasma membrane"/>
    <property type="evidence" value="ECO:0007669"/>
    <property type="project" value="UniProtKB-SubCell"/>
</dbReference>
<feature type="domain" description="MacB-like periplasmic core" evidence="9">
    <location>
        <begin position="26"/>
        <end position="259"/>
    </location>
</feature>
<dbReference type="InterPro" id="IPR003838">
    <property type="entry name" value="ABC3_permease_C"/>
</dbReference>
<dbReference type="InterPro" id="IPR025857">
    <property type="entry name" value="MacB_PCD"/>
</dbReference>
<evidence type="ECO:0000256" key="2">
    <source>
        <dbReference type="ARBA" id="ARBA00022475"/>
    </source>
</evidence>
<feature type="transmembrane region" description="Helical" evidence="7">
    <location>
        <begin position="342"/>
        <end position="371"/>
    </location>
</feature>
<evidence type="ECO:0000313" key="10">
    <source>
        <dbReference type="EMBL" id="MBG9376659.1"/>
    </source>
</evidence>
<dbReference type="EMBL" id="JADWYR010000001">
    <property type="protein sequence ID" value="MBG9376659.1"/>
    <property type="molecule type" value="Genomic_DNA"/>
</dbReference>
<reference evidence="10" key="1">
    <citation type="submission" date="2020-11" db="EMBL/GenBank/DDBJ databases">
        <title>Bacterial whole genome sequence for Panacibacter sp. DH6.</title>
        <authorList>
            <person name="Le V."/>
            <person name="Ko S."/>
            <person name="Ahn C.-Y."/>
            <person name="Oh H.-M."/>
        </authorList>
    </citation>
    <scope>NUCLEOTIDE SEQUENCE</scope>
    <source>
        <strain evidence="10">DH6</strain>
    </source>
</reference>
<dbReference type="AlphaFoldDB" id="A0A931E9I9"/>
<keyword evidence="11" id="KW-1185">Reference proteome</keyword>
<keyword evidence="4 7" id="KW-1133">Transmembrane helix</keyword>
<dbReference type="PANTHER" id="PTHR30572">
    <property type="entry name" value="MEMBRANE COMPONENT OF TRANSPORTER-RELATED"/>
    <property type="match status" value="1"/>
</dbReference>
<name>A0A931E9I9_9BACT</name>
<evidence type="ECO:0000259" key="9">
    <source>
        <dbReference type="Pfam" id="PF12704"/>
    </source>
</evidence>
<feature type="transmembrane region" description="Helical" evidence="7">
    <location>
        <begin position="28"/>
        <end position="50"/>
    </location>
</feature>
<dbReference type="PANTHER" id="PTHR30572:SF4">
    <property type="entry name" value="ABC TRANSPORTER PERMEASE YTRF"/>
    <property type="match status" value="1"/>
</dbReference>
<feature type="transmembrane region" description="Helical" evidence="7">
    <location>
        <begin position="377"/>
        <end position="403"/>
    </location>
</feature>
<keyword evidence="3 7" id="KW-0812">Transmembrane</keyword>
<protein>
    <submittedName>
        <fullName evidence="10">ABC transporter permease</fullName>
    </submittedName>
</protein>
<dbReference type="InterPro" id="IPR050250">
    <property type="entry name" value="Macrolide_Exporter_MacB"/>
</dbReference>
<organism evidence="10 11">
    <name type="scientific">Panacibacter microcysteis</name>
    <dbReference type="NCBI Taxonomy" id="2793269"/>
    <lineage>
        <taxon>Bacteria</taxon>
        <taxon>Pseudomonadati</taxon>
        <taxon>Bacteroidota</taxon>
        <taxon>Chitinophagia</taxon>
        <taxon>Chitinophagales</taxon>
        <taxon>Chitinophagaceae</taxon>
        <taxon>Panacibacter</taxon>
    </lineage>
</organism>